<sequence>MDVQPNSRDQTNAERKSAENVKNGNGERSPNNNESKKLNSRREGRSYIKTSESHKNTTSEVVAIAVSWFLVLITFPISMLFCFITIAEFHRAIFFRLGRVRRGARGPGLVWYLPCIDSYTLVDLRTRVEVIPTQEMITKDSVTISVDAVLFYYITGSLHATIQISNLHESTLFIAQTTLRNAVGSKTLHDLLISREALSAEIGLAVDRTTEKWGVRIERVAIKDINLPESLQRSMASEAEAMREARAKIISAEGELLASRALKEASDVMAQNKITLQLRHLQILTSISHERHLKIYYPMPIEMLSAFTEIGGGQRKIPGNPDDDDLQRDSLKSLFTAMFEPFVKNPGEPVTSDGESYMGLDKVNETIYKDFMSMHTGLPDATKEKPNLSQQKQNLSESQTNLTDSNSNYQDLNSTDGKDSSATGLVPSESKPEPSKDKFVASTATGQNQSEAQPESPASVPDIKDAPNTTPQPPEAQPQHISPSRNNVPGTEATQTYRRAHK</sequence>
<proteinExistence type="inferred from homology"/>
<evidence type="ECO:0000256" key="2">
    <source>
        <dbReference type="SAM" id="MobiDB-lite"/>
    </source>
</evidence>
<feature type="compositionally biased region" description="Polar residues" evidence="2">
    <location>
        <begin position="479"/>
        <end position="502"/>
    </location>
</feature>
<dbReference type="FunFam" id="3.30.479.30:FF:000004">
    <property type="entry name" value="Putative membrane protease family, stomatin"/>
    <property type="match status" value="1"/>
</dbReference>
<evidence type="ECO:0000256" key="1">
    <source>
        <dbReference type="ARBA" id="ARBA00008164"/>
    </source>
</evidence>
<dbReference type="PRINTS" id="PR00721">
    <property type="entry name" value="STOMATIN"/>
</dbReference>
<feature type="transmembrane region" description="Helical" evidence="3">
    <location>
        <begin position="61"/>
        <end position="87"/>
    </location>
</feature>
<evidence type="ECO:0000256" key="3">
    <source>
        <dbReference type="SAM" id="Phobius"/>
    </source>
</evidence>
<evidence type="ECO:0000313" key="6">
    <source>
        <dbReference type="Proteomes" id="UP000008792"/>
    </source>
</evidence>
<accession>A0A0Q9W261</accession>
<keyword evidence="3" id="KW-0812">Transmembrane</keyword>
<feature type="compositionally biased region" description="Polar residues" evidence="2">
    <location>
        <begin position="1"/>
        <end position="10"/>
    </location>
</feature>
<comment type="similarity">
    <text evidence="1">Belongs to the band 7/mec-2 family.</text>
</comment>
<reference evidence="5 6" key="1">
    <citation type="journal article" date="2007" name="Nature">
        <title>Evolution of genes and genomes on the Drosophila phylogeny.</title>
        <authorList>
            <consortium name="Drosophila 12 Genomes Consortium"/>
            <person name="Clark A.G."/>
            <person name="Eisen M.B."/>
            <person name="Smith D.R."/>
            <person name="Bergman C.M."/>
            <person name="Oliver B."/>
            <person name="Markow T.A."/>
            <person name="Kaufman T.C."/>
            <person name="Kellis M."/>
            <person name="Gelbart W."/>
            <person name="Iyer V.N."/>
            <person name="Pollard D.A."/>
            <person name="Sackton T.B."/>
            <person name="Larracuente A.M."/>
            <person name="Singh N.D."/>
            <person name="Abad J.P."/>
            <person name="Abt D.N."/>
            <person name="Adryan B."/>
            <person name="Aguade M."/>
            <person name="Akashi H."/>
            <person name="Anderson W.W."/>
            <person name="Aquadro C.F."/>
            <person name="Ardell D.H."/>
            <person name="Arguello R."/>
            <person name="Artieri C.G."/>
            <person name="Barbash D.A."/>
            <person name="Barker D."/>
            <person name="Barsanti P."/>
            <person name="Batterham P."/>
            <person name="Batzoglou S."/>
            <person name="Begun D."/>
            <person name="Bhutkar A."/>
            <person name="Blanco E."/>
            <person name="Bosak S.A."/>
            <person name="Bradley R.K."/>
            <person name="Brand A.D."/>
            <person name="Brent M.R."/>
            <person name="Brooks A.N."/>
            <person name="Brown R.H."/>
            <person name="Butlin R.K."/>
            <person name="Caggese C."/>
            <person name="Calvi B.R."/>
            <person name="Bernardo de Carvalho A."/>
            <person name="Caspi A."/>
            <person name="Castrezana S."/>
            <person name="Celniker S.E."/>
            <person name="Chang J.L."/>
            <person name="Chapple C."/>
            <person name="Chatterji S."/>
            <person name="Chinwalla A."/>
            <person name="Civetta A."/>
            <person name="Clifton S.W."/>
            <person name="Comeron J.M."/>
            <person name="Costello J.C."/>
            <person name="Coyne J.A."/>
            <person name="Daub J."/>
            <person name="David R.G."/>
            <person name="Delcher A.L."/>
            <person name="Delehaunty K."/>
            <person name="Do C.B."/>
            <person name="Ebling H."/>
            <person name="Edwards K."/>
            <person name="Eickbush T."/>
            <person name="Evans J.D."/>
            <person name="Filipski A."/>
            <person name="Findeiss S."/>
            <person name="Freyhult E."/>
            <person name="Fulton L."/>
            <person name="Fulton R."/>
            <person name="Garcia A.C."/>
            <person name="Gardiner A."/>
            <person name="Garfield D.A."/>
            <person name="Garvin B.E."/>
            <person name="Gibson G."/>
            <person name="Gilbert D."/>
            <person name="Gnerre S."/>
            <person name="Godfrey J."/>
            <person name="Good R."/>
            <person name="Gotea V."/>
            <person name="Gravely B."/>
            <person name="Greenberg A.J."/>
            <person name="Griffiths-Jones S."/>
            <person name="Gross S."/>
            <person name="Guigo R."/>
            <person name="Gustafson E.A."/>
            <person name="Haerty W."/>
            <person name="Hahn M.W."/>
            <person name="Halligan D.L."/>
            <person name="Halpern A.L."/>
            <person name="Halter G.M."/>
            <person name="Han M.V."/>
            <person name="Heger A."/>
            <person name="Hillier L."/>
            <person name="Hinrichs A.S."/>
            <person name="Holmes I."/>
            <person name="Hoskins R.A."/>
            <person name="Hubisz M.J."/>
            <person name="Hultmark D."/>
            <person name="Huntley M.A."/>
            <person name="Jaffe D.B."/>
            <person name="Jagadeeshan S."/>
            <person name="Jeck W.R."/>
            <person name="Johnson J."/>
            <person name="Jones C.D."/>
            <person name="Jordan W.C."/>
            <person name="Karpen G.H."/>
            <person name="Kataoka E."/>
            <person name="Keightley P.D."/>
            <person name="Kheradpour P."/>
            <person name="Kirkness E.F."/>
            <person name="Koerich L.B."/>
            <person name="Kristiansen K."/>
            <person name="Kudrna D."/>
            <person name="Kulathinal R.J."/>
            <person name="Kumar S."/>
            <person name="Kwok R."/>
            <person name="Lander E."/>
            <person name="Langley C.H."/>
            <person name="Lapoint R."/>
            <person name="Lazzaro B.P."/>
            <person name="Lee S.J."/>
            <person name="Levesque L."/>
            <person name="Li R."/>
            <person name="Lin C.F."/>
            <person name="Lin M.F."/>
            <person name="Lindblad-Toh K."/>
            <person name="Llopart A."/>
            <person name="Long M."/>
            <person name="Low L."/>
            <person name="Lozovsky E."/>
            <person name="Lu J."/>
            <person name="Luo M."/>
            <person name="Machado C.A."/>
            <person name="Makalowski W."/>
            <person name="Marzo M."/>
            <person name="Matsuda M."/>
            <person name="Matzkin L."/>
            <person name="McAllister B."/>
            <person name="McBride C.S."/>
            <person name="McKernan B."/>
            <person name="McKernan K."/>
            <person name="Mendez-Lago M."/>
            <person name="Minx P."/>
            <person name="Mollenhauer M.U."/>
            <person name="Montooth K."/>
            <person name="Mount S.M."/>
            <person name="Mu X."/>
            <person name="Myers E."/>
            <person name="Negre B."/>
            <person name="Newfeld S."/>
            <person name="Nielsen R."/>
            <person name="Noor M.A."/>
            <person name="O'Grady P."/>
            <person name="Pachter L."/>
            <person name="Papaceit M."/>
            <person name="Parisi M.J."/>
            <person name="Parisi M."/>
            <person name="Parts L."/>
            <person name="Pedersen J.S."/>
            <person name="Pesole G."/>
            <person name="Phillippy A.M."/>
            <person name="Ponting C.P."/>
            <person name="Pop M."/>
            <person name="Porcelli D."/>
            <person name="Powell J.R."/>
            <person name="Prohaska S."/>
            <person name="Pruitt K."/>
            <person name="Puig M."/>
            <person name="Quesneville H."/>
            <person name="Ram K.R."/>
            <person name="Rand D."/>
            <person name="Rasmussen M.D."/>
            <person name="Reed L.K."/>
            <person name="Reenan R."/>
            <person name="Reily A."/>
            <person name="Remington K.A."/>
            <person name="Rieger T.T."/>
            <person name="Ritchie M.G."/>
            <person name="Robin C."/>
            <person name="Rogers Y.H."/>
            <person name="Rohde C."/>
            <person name="Rozas J."/>
            <person name="Rubenfield M.J."/>
            <person name="Ruiz A."/>
            <person name="Russo S."/>
            <person name="Salzberg S.L."/>
            <person name="Sanchez-Gracia A."/>
            <person name="Saranga D.J."/>
            <person name="Sato H."/>
            <person name="Schaeffer S.W."/>
            <person name="Schatz M.C."/>
            <person name="Schlenke T."/>
            <person name="Schwartz R."/>
            <person name="Segarra C."/>
            <person name="Singh R.S."/>
            <person name="Sirot L."/>
            <person name="Sirota M."/>
            <person name="Sisneros N.B."/>
            <person name="Smith C.D."/>
            <person name="Smith T.F."/>
            <person name="Spieth J."/>
            <person name="Stage D.E."/>
            <person name="Stark A."/>
            <person name="Stephan W."/>
            <person name="Strausberg R.L."/>
            <person name="Strempel S."/>
            <person name="Sturgill D."/>
            <person name="Sutton G."/>
            <person name="Sutton G.G."/>
            <person name="Tao W."/>
            <person name="Teichmann S."/>
            <person name="Tobari Y.N."/>
            <person name="Tomimura Y."/>
            <person name="Tsolas J.M."/>
            <person name="Valente V.L."/>
            <person name="Venter E."/>
            <person name="Venter J.C."/>
            <person name="Vicario S."/>
            <person name="Vieira F.G."/>
            <person name="Vilella A.J."/>
            <person name="Villasante A."/>
            <person name="Walenz B."/>
            <person name="Wang J."/>
            <person name="Wasserman M."/>
            <person name="Watts T."/>
            <person name="Wilson D."/>
            <person name="Wilson R.K."/>
            <person name="Wing R.A."/>
            <person name="Wolfner M.F."/>
            <person name="Wong A."/>
            <person name="Wong G.K."/>
            <person name="Wu C.I."/>
            <person name="Wu G."/>
            <person name="Yamamoto D."/>
            <person name="Yang H.P."/>
            <person name="Yang S.P."/>
            <person name="Yorke J.A."/>
            <person name="Yoshida K."/>
            <person name="Zdobnov E."/>
            <person name="Zhang P."/>
            <person name="Zhang Y."/>
            <person name="Zimin A.V."/>
            <person name="Baldwin J."/>
            <person name="Abdouelleil A."/>
            <person name="Abdulkadir J."/>
            <person name="Abebe A."/>
            <person name="Abera B."/>
            <person name="Abreu J."/>
            <person name="Acer S.C."/>
            <person name="Aftuck L."/>
            <person name="Alexander A."/>
            <person name="An P."/>
            <person name="Anderson E."/>
            <person name="Anderson S."/>
            <person name="Arachi H."/>
            <person name="Azer M."/>
            <person name="Bachantsang P."/>
            <person name="Barry A."/>
            <person name="Bayul T."/>
            <person name="Berlin A."/>
            <person name="Bessette D."/>
            <person name="Bloom T."/>
            <person name="Blye J."/>
            <person name="Boguslavskiy L."/>
            <person name="Bonnet C."/>
            <person name="Boukhgalter B."/>
            <person name="Bourzgui I."/>
            <person name="Brown A."/>
            <person name="Cahill P."/>
            <person name="Channer S."/>
            <person name="Cheshatsang Y."/>
            <person name="Chuda L."/>
            <person name="Citroen M."/>
            <person name="Collymore A."/>
            <person name="Cooke P."/>
            <person name="Costello M."/>
            <person name="D'Aco K."/>
            <person name="Daza R."/>
            <person name="De Haan G."/>
            <person name="DeGray S."/>
            <person name="DeMaso C."/>
            <person name="Dhargay N."/>
            <person name="Dooley K."/>
            <person name="Dooley E."/>
            <person name="Doricent M."/>
            <person name="Dorje P."/>
            <person name="Dorjee K."/>
            <person name="Dupes A."/>
            <person name="Elong R."/>
            <person name="Falk J."/>
            <person name="Farina A."/>
            <person name="Faro S."/>
            <person name="Ferguson D."/>
            <person name="Fisher S."/>
            <person name="Foley C.D."/>
            <person name="Franke A."/>
            <person name="Friedrich D."/>
            <person name="Gadbois L."/>
            <person name="Gearin G."/>
            <person name="Gearin C.R."/>
            <person name="Giannoukos G."/>
            <person name="Goode T."/>
            <person name="Graham J."/>
            <person name="Grandbois E."/>
            <person name="Grewal S."/>
            <person name="Gyaltsen K."/>
            <person name="Hafez N."/>
            <person name="Hagos B."/>
            <person name="Hall J."/>
            <person name="Henson C."/>
            <person name="Hollinger A."/>
            <person name="Honan T."/>
            <person name="Huard M.D."/>
            <person name="Hughes L."/>
            <person name="Hurhula B."/>
            <person name="Husby M.E."/>
            <person name="Kamat A."/>
            <person name="Kanga B."/>
            <person name="Kashin S."/>
            <person name="Khazanovich D."/>
            <person name="Kisner P."/>
            <person name="Lance K."/>
            <person name="Lara M."/>
            <person name="Lee W."/>
            <person name="Lennon N."/>
            <person name="Letendre F."/>
            <person name="LeVine R."/>
            <person name="Lipovsky A."/>
            <person name="Liu X."/>
            <person name="Liu J."/>
            <person name="Liu S."/>
            <person name="Lokyitsang T."/>
            <person name="Lokyitsang Y."/>
            <person name="Lubonja R."/>
            <person name="Lui A."/>
            <person name="MacDonald P."/>
            <person name="Magnisalis V."/>
            <person name="Maru K."/>
            <person name="Matthews C."/>
            <person name="McCusker W."/>
            <person name="McDonough S."/>
            <person name="Mehta T."/>
            <person name="Meldrim J."/>
            <person name="Meneus L."/>
            <person name="Mihai O."/>
            <person name="Mihalev A."/>
            <person name="Mihova T."/>
            <person name="Mittelman R."/>
            <person name="Mlenga V."/>
            <person name="Montmayeur A."/>
            <person name="Mulrain L."/>
            <person name="Navidi A."/>
            <person name="Naylor J."/>
            <person name="Negash T."/>
            <person name="Nguyen T."/>
            <person name="Nguyen N."/>
            <person name="Nicol R."/>
            <person name="Norbu C."/>
            <person name="Norbu N."/>
            <person name="Novod N."/>
            <person name="O'Neill B."/>
            <person name="Osman S."/>
            <person name="Markiewicz E."/>
            <person name="Oyono O.L."/>
            <person name="Patti C."/>
            <person name="Phunkhang P."/>
            <person name="Pierre F."/>
            <person name="Priest M."/>
            <person name="Raghuraman S."/>
            <person name="Rege F."/>
            <person name="Reyes R."/>
            <person name="Rise C."/>
            <person name="Rogov P."/>
            <person name="Ross K."/>
            <person name="Ryan E."/>
            <person name="Settipalli S."/>
            <person name="Shea T."/>
            <person name="Sherpa N."/>
            <person name="Shi L."/>
            <person name="Shih D."/>
            <person name="Sparrow T."/>
            <person name="Spaulding J."/>
            <person name="Stalker J."/>
            <person name="Stange-Thomann N."/>
            <person name="Stavropoulos S."/>
            <person name="Stone C."/>
            <person name="Strader C."/>
            <person name="Tesfaye S."/>
            <person name="Thomson T."/>
            <person name="Thoulutsang Y."/>
            <person name="Thoulutsang D."/>
            <person name="Topham K."/>
            <person name="Topping I."/>
            <person name="Tsamla T."/>
            <person name="Vassiliev H."/>
            <person name="Vo A."/>
            <person name="Wangchuk T."/>
            <person name="Wangdi T."/>
            <person name="Weiand M."/>
            <person name="Wilkinson J."/>
            <person name="Wilson A."/>
            <person name="Yadav S."/>
            <person name="Young G."/>
            <person name="Yu Q."/>
            <person name="Zembek L."/>
            <person name="Zhong D."/>
            <person name="Zimmer A."/>
            <person name="Zwirko Z."/>
            <person name="Jaffe D.B."/>
            <person name="Alvarez P."/>
            <person name="Brockman W."/>
            <person name="Butler J."/>
            <person name="Chin C."/>
            <person name="Gnerre S."/>
            <person name="Grabherr M."/>
            <person name="Kleber M."/>
            <person name="Mauceli E."/>
            <person name="MacCallum I."/>
        </authorList>
    </citation>
    <scope>NUCLEOTIDE SEQUENCE [LARGE SCALE GENOMIC DNA]</scope>
    <source>
        <strain evidence="6">Tucson 15010-1051.87</strain>
    </source>
</reference>
<feature type="compositionally biased region" description="Basic and acidic residues" evidence="2">
    <location>
        <begin position="430"/>
        <end position="439"/>
    </location>
</feature>
<organism evidence="5 6">
    <name type="scientific">Drosophila virilis</name>
    <name type="common">Fruit fly</name>
    <dbReference type="NCBI Taxonomy" id="7244"/>
    <lineage>
        <taxon>Eukaryota</taxon>
        <taxon>Metazoa</taxon>
        <taxon>Ecdysozoa</taxon>
        <taxon>Arthropoda</taxon>
        <taxon>Hexapoda</taxon>
        <taxon>Insecta</taxon>
        <taxon>Pterygota</taxon>
        <taxon>Neoptera</taxon>
        <taxon>Endopterygota</taxon>
        <taxon>Diptera</taxon>
        <taxon>Brachycera</taxon>
        <taxon>Muscomorpha</taxon>
        <taxon>Ephydroidea</taxon>
        <taxon>Drosophilidae</taxon>
        <taxon>Drosophila</taxon>
    </lineage>
</organism>
<dbReference type="SUPFAM" id="SSF117892">
    <property type="entry name" value="Band 7/SPFH domain"/>
    <property type="match status" value="1"/>
</dbReference>
<dbReference type="InterPro" id="IPR036013">
    <property type="entry name" value="Band_7/SPFH_dom_sf"/>
</dbReference>
<dbReference type="PANTHER" id="PTHR10264">
    <property type="entry name" value="BAND 7 PROTEIN-RELATED"/>
    <property type="match status" value="1"/>
</dbReference>
<dbReference type="GO" id="GO:0009898">
    <property type="term" value="C:cytoplasmic side of plasma membrane"/>
    <property type="evidence" value="ECO:0007669"/>
    <property type="project" value="UniProtKB-ARBA"/>
</dbReference>
<dbReference type="InterPro" id="IPR001107">
    <property type="entry name" value="Band_7"/>
</dbReference>
<evidence type="ECO:0000313" key="5">
    <source>
        <dbReference type="EMBL" id="KRF79085.1"/>
    </source>
</evidence>
<evidence type="ECO:0000259" key="4">
    <source>
        <dbReference type="SMART" id="SM00244"/>
    </source>
</evidence>
<feature type="region of interest" description="Disordered" evidence="2">
    <location>
        <begin position="377"/>
        <end position="502"/>
    </location>
</feature>
<feature type="compositionally biased region" description="Polar residues" evidence="2">
    <location>
        <begin position="442"/>
        <end position="453"/>
    </location>
</feature>
<dbReference type="Pfam" id="PF01145">
    <property type="entry name" value="Band_7"/>
    <property type="match status" value="1"/>
</dbReference>
<feature type="compositionally biased region" description="Polar residues" evidence="2">
    <location>
        <begin position="20"/>
        <end position="33"/>
    </location>
</feature>
<dbReference type="Gene3D" id="6.10.250.2090">
    <property type="match status" value="1"/>
</dbReference>
<dbReference type="InterPro" id="IPR043202">
    <property type="entry name" value="Band-7_stomatin-like"/>
</dbReference>
<keyword evidence="3" id="KW-0472">Membrane</keyword>
<dbReference type="EMBL" id="CH940652">
    <property type="protein sequence ID" value="KRF79085.1"/>
    <property type="molecule type" value="Genomic_DNA"/>
</dbReference>
<dbReference type="Gene3D" id="3.30.479.30">
    <property type="entry name" value="Band 7 domain"/>
    <property type="match status" value="1"/>
</dbReference>
<dbReference type="PANTHER" id="PTHR10264:SF19">
    <property type="entry name" value="AT06885P-RELATED"/>
    <property type="match status" value="1"/>
</dbReference>
<dbReference type="STRING" id="7244.A0A0Q9W261"/>
<keyword evidence="6" id="KW-1185">Reference proteome</keyword>
<dbReference type="FunCoup" id="A0A0Q9W261">
    <property type="interactions" value="22"/>
</dbReference>
<feature type="compositionally biased region" description="Polar residues" evidence="2">
    <location>
        <begin position="387"/>
        <end position="423"/>
    </location>
</feature>
<dbReference type="Proteomes" id="UP000008792">
    <property type="component" value="Unassembled WGS sequence"/>
</dbReference>
<feature type="region of interest" description="Disordered" evidence="2">
    <location>
        <begin position="1"/>
        <end position="52"/>
    </location>
</feature>
<dbReference type="OrthoDB" id="2105077at2759"/>
<dbReference type="InParanoid" id="A0A0Q9W261"/>
<dbReference type="AlphaFoldDB" id="A0A0Q9W261"/>
<keyword evidence="3" id="KW-1133">Transmembrane helix</keyword>
<gene>
    <name evidence="5" type="primary">Dvir\GJ11080</name>
    <name evidence="5" type="ORF">Dvir_GJ11080</name>
</gene>
<dbReference type="InterPro" id="IPR001972">
    <property type="entry name" value="Stomatin_HflK_fam"/>
</dbReference>
<dbReference type="eggNOG" id="KOG2621">
    <property type="taxonomic scope" value="Eukaryota"/>
</dbReference>
<name>A0A0Q9W261_DROVI</name>
<feature type="domain" description="Band 7" evidence="4">
    <location>
        <begin position="81"/>
        <end position="239"/>
    </location>
</feature>
<protein>
    <submittedName>
        <fullName evidence="5">Uncharacterized protein, isoform C</fullName>
    </submittedName>
</protein>
<feature type="compositionally biased region" description="Basic and acidic residues" evidence="2">
    <location>
        <begin position="34"/>
        <end position="52"/>
    </location>
</feature>
<dbReference type="SMART" id="SM00244">
    <property type="entry name" value="PHB"/>
    <property type="match status" value="1"/>
</dbReference>